<dbReference type="PANTHER" id="PTHR45436:SF5">
    <property type="entry name" value="SENSOR HISTIDINE KINASE TRCS"/>
    <property type="match status" value="1"/>
</dbReference>
<keyword evidence="6 11" id="KW-0812">Transmembrane</keyword>
<evidence type="ECO:0000256" key="9">
    <source>
        <dbReference type="ARBA" id="ARBA00023012"/>
    </source>
</evidence>
<evidence type="ECO:0000256" key="8">
    <source>
        <dbReference type="ARBA" id="ARBA00022989"/>
    </source>
</evidence>
<comment type="catalytic activity">
    <reaction evidence="1">
        <text>ATP + protein L-histidine = ADP + protein N-phospho-L-histidine.</text>
        <dbReference type="EC" id="2.7.13.3"/>
    </reaction>
</comment>
<dbReference type="Pfam" id="PF00512">
    <property type="entry name" value="HisKA"/>
    <property type="match status" value="1"/>
</dbReference>
<dbReference type="InterPro" id="IPR003594">
    <property type="entry name" value="HATPase_dom"/>
</dbReference>
<dbReference type="InterPro" id="IPR036097">
    <property type="entry name" value="HisK_dim/P_sf"/>
</dbReference>
<dbReference type="SMART" id="SM00387">
    <property type="entry name" value="HATPase_c"/>
    <property type="match status" value="1"/>
</dbReference>
<dbReference type="Gene3D" id="1.10.287.130">
    <property type="match status" value="1"/>
</dbReference>
<accession>A0ABV4EJL4</accession>
<dbReference type="InterPro" id="IPR004358">
    <property type="entry name" value="Sig_transdc_His_kin-like_C"/>
</dbReference>
<evidence type="ECO:0000259" key="12">
    <source>
        <dbReference type="PROSITE" id="PS50109"/>
    </source>
</evidence>
<reference evidence="14 15" key="1">
    <citation type="submission" date="2024-07" db="EMBL/GenBank/DDBJ databases">
        <title>Mealworm larvae gut microbial communities from Newark, Delaware, USA.</title>
        <authorList>
            <person name="Blenner M."/>
        </authorList>
    </citation>
    <scope>NUCLEOTIDE SEQUENCE [LARGE SCALE GENOMIC DNA]</scope>
    <source>
        <strain evidence="14 15">UD i117</strain>
    </source>
</reference>
<name>A0ABV4EJL4_BREEP</name>
<keyword evidence="8 11" id="KW-1133">Transmembrane helix</keyword>
<dbReference type="Pfam" id="PF00672">
    <property type="entry name" value="HAMP"/>
    <property type="match status" value="1"/>
</dbReference>
<dbReference type="PROSITE" id="PS50885">
    <property type="entry name" value="HAMP"/>
    <property type="match status" value="1"/>
</dbReference>
<dbReference type="InterPro" id="IPR005467">
    <property type="entry name" value="His_kinase_dom"/>
</dbReference>
<protein>
    <recommendedName>
        <fullName evidence="3">histidine kinase</fullName>
        <ecNumber evidence="3">2.7.13.3</ecNumber>
    </recommendedName>
</protein>
<keyword evidence="15" id="KW-1185">Reference proteome</keyword>
<dbReference type="CDD" id="cd00082">
    <property type="entry name" value="HisKA"/>
    <property type="match status" value="1"/>
</dbReference>
<dbReference type="EC" id="2.7.13.3" evidence="3"/>
<evidence type="ECO:0000256" key="10">
    <source>
        <dbReference type="ARBA" id="ARBA00023136"/>
    </source>
</evidence>
<dbReference type="SMART" id="SM00304">
    <property type="entry name" value="HAMP"/>
    <property type="match status" value="1"/>
</dbReference>
<keyword evidence="4" id="KW-0597">Phosphoprotein</keyword>
<evidence type="ECO:0000256" key="4">
    <source>
        <dbReference type="ARBA" id="ARBA00022553"/>
    </source>
</evidence>
<evidence type="ECO:0000256" key="7">
    <source>
        <dbReference type="ARBA" id="ARBA00022777"/>
    </source>
</evidence>
<evidence type="ECO:0000259" key="13">
    <source>
        <dbReference type="PROSITE" id="PS50885"/>
    </source>
</evidence>
<dbReference type="InterPro" id="IPR003661">
    <property type="entry name" value="HisK_dim/P_dom"/>
</dbReference>
<dbReference type="SUPFAM" id="SSF158472">
    <property type="entry name" value="HAMP domain-like"/>
    <property type="match status" value="1"/>
</dbReference>
<dbReference type="CDD" id="cd06225">
    <property type="entry name" value="HAMP"/>
    <property type="match status" value="1"/>
</dbReference>
<dbReference type="RefSeq" id="WP_370035934.1">
    <property type="nucleotide sequence ID" value="NZ_JBGBYS010000007.1"/>
</dbReference>
<feature type="domain" description="Histidine kinase" evidence="12">
    <location>
        <begin position="259"/>
        <end position="467"/>
    </location>
</feature>
<dbReference type="EMBL" id="JBGBYS010000007">
    <property type="protein sequence ID" value="MEY9258630.1"/>
    <property type="molecule type" value="Genomic_DNA"/>
</dbReference>
<evidence type="ECO:0000313" key="14">
    <source>
        <dbReference type="EMBL" id="MEY9258630.1"/>
    </source>
</evidence>
<proteinExistence type="predicted"/>
<dbReference type="PRINTS" id="PR00344">
    <property type="entry name" value="BCTRLSENSOR"/>
</dbReference>
<feature type="domain" description="HAMP" evidence="13">
    <location>
        <begin position="199"/>
        <end position="251"/>
    </location>
</feature>
<keyword evidence="9" id="KW-0902">Two-component regulatory system</keyword>
<evidence type="ECO:0000256" key="11">
    <source>
        <dbReference type="SAM" id="Phobius"/>
    </source>
</evidence>
<dbReference type="PANTHER" id="PTHR45436">
    <property type="entry name" value="SENSOR HISTIDINE KINASE YKOH"/>
    <property type="match status" value="1"/>
</dbReference>
<evidence type="ECO:0000256" key="5">
    <source>
        <dbReference type="ARBA" id="ARBA00022679"/>
    </source>
</evidence>
<sequence>MTDHRRGTSARTRILAWIMLVLTVAVFLIVASTARAELAGVRSHASTELEHEVAKFREFASKPDPTDGHPYASVRALMTSHLQNNLPEHTETFFSIIDGKEDQRSADTPPLRLDQDTQFVAAAAKAKTPTSGELKTAAGPVAYAVVPVEIEGQPQHAQLVVIEFLADDLDEAWTTIWTMIWVAVVALIAAGLLGWIVAGRVLEPIRRLRETAAGIGEDELDRRIEVTGNDDVAQLSLTFNRMLDRLEAAFEGQRQLLDDAGHELRTPITVVRGHLQVMGDDPVDRQNTLELVDDELQRMSRLVDDLVMLARSERPDFLDRTNTDLMDLVISSFSKASALAPRNWIIDAAPEGFGLVDDERLTQALLQLAANAVDHTTPEDTIAFGGRLDEHSVHLWVRDTGAGIAASDQQRIFDRFATASTSRGGRKGTGLGLTIVDRIARAHDGNVSVRSAAGQGALFTLTLPWHRTEGDSR</sequence>
<dbReference type="SUPFAM" id="SSF55874">
    <property type="entry name" value="ATPase domain of HSP90 chaperone/DNA topoisomerase II/histidine kinase"/>
    <property type="match status" value="1"/>
</dbReference>
<dbReference type="Proteomes" id="UP001565435">
    <property type="component" value="Unassembled WGS sequence"/>
</dbReference>
<dbReference type="InterPro" id="IPR050428">
    <property type="entry name" value="TCS_sensor_his_kinase"/>
</dbReference>
<dbReference type="SUPFAM" id="SSF47384">
    <property type="entry name" value="Homodimeric domain of signal transducing histidine kinase"/>
    <property type="match status" value="1"/>
</dbReference>
<gene>
    <name evidence="14" type="ORF">ABH903_001651</name>
</gene>
<keyword evidence="10 11" id="KW-0472">Membrane</keyword>
<comment type="caution">
    <text evidence="14">The sequence shown here is derived from an EMBL/GenBank/DDBJ whole genome shotgun (WGS) entry which is preliminary data.</text>
</comment>
<dbReference type="SMART" id="SM00388">
    <property type="entry name" value="HisKA"/>
    <property type="match status" value="1"/>
</dbReference>
<keyword evidence="7 14" id="KW-0418">Kinase</keyword>
<keyword evidence="5 14" id="KW-0808">Transferase</keyword>
<dbReference type="PROSITE" id="PS50109">
    <property type="entry name" value="HIS_KIN"/>
    <property type="match status" value="1"/>
</dbReference>
<evidence type="ECO:0000256" key="3">
    <source>
        <dbReference type="ARBA" id="ARBA00012438"/>
    </source>
</evidence>
<dbReference type="InterPro" id="IPR036890">
    <property type="entry name" value="HATPase_C_sf"/>
</dbReference>
<evidence type="ECO:0000256" key="6">
    <source>
        <dbReference type="ARBA" id="ARBA00022692"/>
    </source>
</evidence>
<dbReference type="InterPro" id="IPR003660">
    <property type="entry name" value="HAMP_dom"/>
</dbReference>
<evidence type="ECO:0000313" key="15">
    <source>
        <dbReference type="Proteomes" id="UP001565435"/>
    </source>
</evidence>
<organism evidence="14 15">
    <name type="scientific">Brevibacterium epidermidis</name>
    <dbReference type="NCBI Taxonomy" id="1698"/>
    <lineage>
        <taxon>Bacteria</taxon>
        <taxon>Bacillati</taxon>
        <taxon>Actinomycetota</taxon>
        <taxon>Actinomycetes</taxon>
        <taxon>Micrococcales</taxon>
        <taxon>Brevibacteriaceae</taxon>
        <taxon>Brevibacterium</taxon>
    </lineage>
</organism>
<dbReference type="Gene3D" id="6.10.340.10">
    <property type="match status" value="1"/>
</dbReference>
<evidence type="ECO:0000256" key="1">
    <source>
        <dbReference type="ARBA" id="ARBA00000085"/>
    </source>
</evidence>
<comment type="subcellular location">
    <subcellularLocation>
        <location evidence="2">Cell membrane</location>
    </subcellularLocation>
</comment>
<dbReference type="Gene3D" id="3.30.565.10">
    <property type="entry name" value="Histidine kinase-like ATPase, C-terminal domain"/>
    <property type="match status" value="1"/>
</dbReference>
<feature type="transmembrane region" description="Helical" evidence="11">
    <location>
        <begin position="176"/>
        <end position="198"/>
    </location>
</feature>
<evidence type="ECO:0000256" key="2">
    <source>
        <dbReference type="ARBA" id="ARBA00004236"/>
    </source>
</evidence>
<dbReference type="GO" id="GO:0004673">
    <property type="term" value="F:protein histidine kinase activity"/>
    <property type="evidence" value="ECO:0007669"/>
    <property type="project" value="UniProtKB-EC"/>
</dbReference>
<dbReference type="Pfam" id="PF02518">
    <property type="entry name" value="HATPase_c"/>
    <property type="match status" value="1"/>
</dbReference>